<gene>
    <name evidence="4" type="ORF">LQV63_31560</name>
</gene>
<dbReference type="PANTHER" id="PTHR33408">
    <property type="entry name" value="TRANSPOSASE"/>
    <property type="match status" value="1"/>
</dbReference>
<sequence length="555" mass="63550">MSRVRYKQFDQLSFSDIEVFSCLPEHPIWSRVAEQIDFSFADRICSHLYSGRGQHPYAPSLKLKLHIVQRYYHLSDREMEERVIGDLFIKRFLGVPVSFTGFDHSTLGLDRNRMGSELFDVCHHYILAQAKQRGLWGDNKDLWLVDSFPTHGAIAKRSAYRLIQQGMLRVVNPLKRAFPALHRQLLKEVDLHALQMKFPQKGTEGERLAAFSQLVVQAYGLLYWFESDSVRRLFWSWPRRDRQLASLESQAILYKILTQYVHPEDPHDPSAPYKRRSKSERPKDLILSSVDPDVRGGYKSKSVKFTGDKVQVVKSSLSDLVLTAEPIPGNEDDGKRLRELVEQVQSMHHVTPAAVVGDTAYGTGRNLSHFAEMNIKLSAPVWSQVGASKNGMRSNEEFAYDPLANTVTCPQGQTTAISYHSQEREGKTYKFTASQCAVCPVRSTCTTAKKTGRTIFISDYYELHQQSKAWNETEEGKAMQATRTTVERKNNEMKNHHGLGRARTRTRERRRRDVKVVCMVVNMKVIIKKIGSTTLSFIRKKRISDSREKSAHLAQ</sequence>
<evidence type="ECO:0000259" key="2">
    <source>
        <dbReference type="Pfam" id="PF05598"/>
    </source>
</evidence>
<dbReference type="InterPro" id="IPR008490">
    <property type="entry name" value="Transposase_InsH_N"/>
</dbReference>
<dbReference type="PANTHER" id="PTHR33408:SF2">
    <property type="entry name" value="TRANSPOSASE DDE DOMAIN-CONTAINING PROTEIN"/>
    <property type="match status" value="1"/>
</dbReference>
<evidence type="ECO:0000259" key="3">
    <source>
        <dbReference type="Pfam" id="PF13751"/>
    </source>
</evidence>
<accession>A0ABS8YPM3</accession>
<proteinExistence type="predicted"/>
<dbReference type="Pfam" id="PF05598">
    <property type="entry name" value="DUF772"/>
    <property type="match status" value="1"/>
</dbReference>
<feature type="domain" description="Transposase DDE" evidence="3">
    <location>
        <begin position="408"/>
        <end position="526"/>
    </location>
</feature>
<evidence type="ECO:0000313" key="5">
    <source>
        <dbReference type="Proteomes" id="UP001199916"/>
    </source>
</evidence>
<feature type="domain" description="Transposase InsH N-terminal" evidence="2">
    <location>
        <begin position="23"/>
        <end position="111"/>
    </location>
</feature>
<dbReference type="EMBL" id="JAJNBZ010000088">
    <property type="protein sequence ID" value="MCE5173758.1"/>
    <property type="molecule type" value="Genomic_DNA"/>
</dbReference>
<dbReference type="InterPro" id="IPR025668">
    <property type="entry name" value="Tnp_DDE_dom"/>
</dbReference>
<evidence type="ECO:0000313" key="4">
    <source>
        <dbReference type="EMBL" id="MCE5173758.1"/>
    </source>
</evidence>
<name>A0ABS8YPM3_9BACL</name>
<evidence type="ECO:0000256" key="1">
    <source>
        <dbReference type="SAM" id="MobiDB-lite"/>
    </source>
</evidence>
<feature type="region of interest" description="Disordered" evidence="1">
    <location>
        <begin position="263"/>
        <end position="293"/>
    </location>
</feature>
<comment type="caution">
    <text evidence="4">The sequence shown here is derived from an EMBL/GenBank/DDBJ whole genome shotgun (WGS) entry which is preliminary data.</text>
</comment>
<protein>
    <submittedName>
        <fullName evidence="4">Transposase</fullName>
    </submittedName>
</protein>
<dbReference type="Proteomes" id="UP001199916">
    <property type="component" value="Unassembled WGS sequence"/>
</dbReference>
<keyword evidence="5" id="KW-1185">Reference proteome</keyword>
<organism evidence="4 5">
    <name type="scientific">Paenibacillus profundus</name>
    <dbReference type="NCBI Taxonomy" id="1173085"/>
    <lineage>
        <taxon>Bacteria</taxon>
        <taxon>Bacillati</taxon>
        <taxon>Bacillota</taxon>
        <taxon>Bacilli</taxon>
        <taxon>Bacillales</taxon>
        <taxon>Paenibacillaceae</taxon>
        <taxon>Paenibacillus</taxon>
    </lineage>
</organism>
<dbReference type="RefSeq" id="WP_233699646.1">
    <property type="nucleotide sequence ID" value="NZ_JAJNBZ010000088.1"/>
</dbReference>
<reference evidence="4 5" key="1">
    <citation type="submission" date="2021-11" db="EMBL/GenBank/DDBJ databases">
        <title>Draft genome sequence of Paenibacillus profundus YoMME, a new Gram-positive bacteria with exoelectrogenic properties.</title>
        <authorList>
            <person name="Hubenova Y."/>
            <person name="Hubenova E."/>
            <person name="Manasiev Y."/>
            <person name="Peykov S."/>
            <person name="Mitov M."/>
        </authorList>
    </citation>
    <scope>NUCLEOTIDE SEQUENCE [LARGE SCALE GENOMIC DNA]</scope>
    <source>
        <strain evidence="4 5">YoMME</strain>
    </source>
</reference>
<dbReference type="Pfam" id="PF13751">
    <property type="entry name" value="DDE_Tnp_1_6"/>
    <property type="match status" value="1"/>
</dbReference>